<gene>
    <name evidence="8" type="ORF">ACFPQ4_01565</name>
</gene>
<proteinExistence type="predicted"/>
<dbReference type="SMART" id="SM00342">
    <property type="entry name" value="HTH_ARAC"/>
    <property type="match status" value="1"/>
</dbReference>
<evidence type="ECO:0000313" key="9">
    <source>
        <dbReference type="Proteomes" id="UP001596108"/>
    </source>
</evidence>
<dbReference type="Pfam" id="PF12833">
    <property type="entry name" value="HTH_18"/>
    <property type="match status" value="1"/>
</dbReference>
<protein>
    <submittedName>
        <fullName evidence="8">Response regulator</fullName>
    </submittedName>
</protein>
<dbReference type="Gene3D" id="3.40.50.2300">
    <property type="match status" value="1"/>
</dbReference>
<evidence type="ECO:0000256" key="3">
    <source>
        <dbReference type="ARBA" id="ARBA00023163"/>
    </source>
</evidence>
<evidence type="ECO:0000256" key="1">
    <source>
        <dbReference type="ARBA" id="ARBA00023015"/>
    </source>
</evidence>
<keyword evidence="9" id="KW-1185">Reference proteome</keyword>
<accession>A0ABW0QVK0</accession>
<dbReference type="PROSITE" id="PS01124">
    <property type="entry name" value="HTH_ARAC_FAMILY_2"/>
    <property type="match status" value="1"/>
</dbReference>
<feature type="modified residue" description="4-aspartylphosphate" evidence="4">
    <location>
        <position position="53"/>
    </location>
</feature>
<dbReference type="PANTHER" id="PTHR43280">
    <property type="entry name" value="ARAC-FAMILY TRANSCRIPTIONAL REGULATOR"/>
    <property type="match status" value="1"/>
</dbReference>
<dbReference type="PRINTS" id="PR00032">
    <property type="entry name" value="HTHARAC"/>
</dbReference>
<dbReference type="SUPFAM" id="SSF46689">
    <property type="entry name" value="Homeodomain-like"/>
    <property type="match status" value="2"/>
</dbReference>
<dbReference type="InterPro" id="IPR001789">
    <property type="entry name" value="Sig_transdc_resp-reg_receiver"/>
</dbReference>
<comment type="caution">
    <text evidence="8">The sequence shown here is derived from an EMBL/GenBank/DDBJ whole genome shotgun (WGS) entry which is preliminary data.</text>
</comment>
<evidence type="ECO:0000256" key="4">
    <source>
        <dbReference type="PROSITE-ProRule" id="PRU00169"/>
    </source>
</evidence>
<dbReference type="CDD" id="cd17536">
    <property type="entry name" value="REC_YesN-like"/>
    <property type="match status" value="1"/>
</dbReference>
<dbReference type="PROSITE" id="PS50110">
    <property type="entry name" value="RESPONSE_REGULATORY"/>
    <property type="match status" value="1"/>
</dbReference>
<dbReference type="PROSITE" id="PS00041">
    <property type="entry name" value="HTH_ARAC_FAMILY_1"/>
    <property type="match status" value="1"/>
</dbReference>
<keyword evidence="1" id="KW-0805">Transcription regulation</keyword>
<dbReference type="InterPro" id="IPR018062">
    <property type="entry name" value="HTH_AraC-typ_CS"/>
</dbReference>
<evidence type="ECO:0000259" key="7">
    <source>
        <dbReference type="PROSITE" id="PS50110"/>
    </source>
</evidence>
<evidence type="ECO:0000256" key="2">
    <source>
        <dbReference type="ARBA" id="ARBA00023125"/>
    </source>
</evidence>
<name>A0ABW0QVK0_9BACL</name>
<keyword evidence="4" id="KW-0597">Phosphoprotein</keyword>
<dbReference type="Pfam" id="PF00072">
    <property type="entry name" value="Response_reg"/>
    <property type="match status" value="1"/>
</dbReference>
<dbReference type="Proteomes" id="UP001596108">
    <property type="component" value="Unassembled WGS sequence"/>
</dbReference>
<keyword evidence="3" id="KW-0804">Transcription</keyword>
<dbReference type="InterPro" id="IPR011006">
    <property type="entry name" value="CheY-like_superfamily"/>
</dbReference>
<dbReference type="SMART" id="SM00448">
    <property type="entry name" value="REC"/>
    <property type="match status" value="1"/>
</dbReference>
<feature type="domain" description="Response regulatory" evidence="7">
    <location>
        <begin position="2"/>
        <end position="118"/>
    </location>
</feature>
<reference evidence="9" key="1">
    <citation type="journal article" date="2019" name="Int. J. Syst. Evol. Microbiol.">
        <title>The Global Catalogue of Microorganisms (GCM) 10K type strain sequencing project: providing services to taxonomists for standard genome sequencing and annotation.</title>
        <authorList>
            <consortium name="The Broad Institute Genomics Platform"/>
            <consortium name="The Broad Institute Genome Sequencing Center for Infectious Disease"/>
            <person name="Wu L."/>
            <person name="Ma J."/>
        </authorList>
    </citation>
    <scope>NUCLEOTIDE SEQUENCE [LARGE SCALE GENOMIC DNA]</scope>
    <source>
        <strain evidence="9">CGMCC 1.18578</strain>
    </source>
</reference>
<evidence type="ECO:0000256" key="5">
    <source>
        <dbReference type="SAM" id="MobiDB-lite"/>
    </source>
</evidence>
<dbReference type="InterPro" id="IPR020449">
    <property type="entry name" value="Tscrpt_reg_AraC-type_HTH"/>
</dbReference>
<dbReference type="EMBL" id="JBHSNC010000005">
    <property type="protein sequence ID" value="MFC5528145.1"/>
    <property type="molecule type" value="Genomic_DNA"/>
</dbReference>
<dbReference type="InterPro" id="IPR009057">
    <property type="entry name" value="Homeodomain-like_sf"/>
</dbReference>
<dbReference type="InterPro" id="IPR018060">
    <property type="entry name" value="HTH_AraC"/>
</dbReference>
<dbReference type="PANTHER" id="PTHR43280:SF28">
    <property type="entry name" value="HTH-TYPE TRANSCRIPTIONAL ACTIVATOR RHAS"/>
    <property type="match status" value="1"/>
</dbReference>
<dbReference type="SUPFAM" id="SSF52172">
    <property type="entry name" value="CheY-like"/>
    <property type="match status" value="1"/>
</dbReference>
<evidence type="ECO:0000313" key="8">
    <source>
        <dbReference type="EMBL" id="MFC5528145.1"/>
    </source>
</evidence>
<feature type="region of interest" description="Disordered" evidence="5">
    <location>
        <begin position="289"/>
        <end position="308"/>
    </location>
</feature>
<evidence type="ECO:0000259" key="6">
    <source>
        <dbReference type="PROSITE" id="PS01124"/>
    </source>
</evidence>
<feature type="domain" description="HTH araC/xylS-type" evidence="6">
    <location>
        <begin position="416"/>
        <end position="514"/>
    </location>
</feature>
<keyword evidence="2" id="KW-0238">DNA-binding</keyword>
<dbReference type="Gene3D" id="1.10.10.60">
    <property type="entry name" value="Homeodomain-like"/>
    <property type="match status" value="2"/>
</dbReference>
<sequence>MKVIVVEDEPNSLMGMKKAVESLDMEIALFTSSHAEEAMEIIAEHRPDLIVTDIMLPGMTGLDLVEHFAGEHYHPKVIVVSGYSDFEYAQRSIRFGAADYLLKPFDTEEFAEKVRKSLLLIRQEKDQVRYLHEQHTFAQMGNQLMRDNYLNDFCLKHTPLEEHLYQRLKLWNLAWLADYSYWVIVIDAKGFPDGRPAGKNDALQTFAIGNILGEMLAGYDETAFFKDSKQRWVVMTANAEVRESIHSVAEVVKRYQYIDLAIGISAAAHLFEQIHFGYQEAVRNFRMDSLSERTESPGDPDSSLSNGVTPDEMATLICRLDEESVARAVNRFVRDTVMLDGTQNRGDITRGVLNYLSQIHDSLSVKTGKELEEIPMSVWESFDECATLQEYQQVLRNYLTDLSRRLFAPKTNALVERAMEKMAVSYMEDITLSRVAEELSIHPVWLSQVFKKETGHTFTDYLAELRITRAKTLLRETSMKIYEIAAAVGYHDLQYFGTLFKKKTGETPKEFRYGK</sequence>
<organism evidence="8 9">
    <name type="scientific">Cohnella yongneupensis</name>
    <dbReference type="NCBI Taxonomy" id="425006"/>
    <lineage>
        <taxon>Bacteria</taxon>
        <taxon>Bacillati</taxon>
        <taxon>Bacillota</taxon>
        <taxon>Bacilli</taxon>
        <taxon>Bacillales</taxon>
        <taxon>Paenibacillaceae</taxon>
        <taxon>Cohnella</taxon>
    </lineage>
</organism>
<dbReference type="RefSeq" id="WP_378109956.1">
    <property type="nucleotide sequence ID" value="NZ_JBHSNC010000005.1"/>
</dbReference>